<evidence type="ECO:0000313" key="2">
    <source>
        <dbReference type="EMBL" id="ACR36922.1"/>
    </source>
</evidence>
<name>C4J6X2_MAIZE</name>
<organism evidence="2">
    <name type="scientific">Zea mays</name>
    <name type="common">Maize</name>
    <dbReference type="NCBI Taxonomy" id="4577"/>
    <lineage>
        <taxon>Eukaryota</taxon>
        <taxon>Viridiplantae</taxon>
        <taxon>Streptophyta</taxon>
        <taxon>Embryophyta</taxon>
        <taxon>Tracheophyta</taxon>
        <taxon>Spermatophyta</taxon>
        <taxon>Magnoliopsida</taxon>
        <taxon>Liliopsida</taxon>
        <taxon>Poales</taxon>
        <taxon>Poaceae</taxon>
        <taxon>PACMAD clade</taxon>
        <taxon>Panicoideae</taxon>
        <taxon>Andropogonodae</taxon>
        <taxon>Andropogoneae</taxon>
        <taxon>Tripsacinae</taxon>
        <taxon>Zea</taxon>
    </lineage>
</organism>
<feature type="compositionally biased region" description="Basic residues" evidence="1">
    <location>
        <begin position="172"/>
        <end position="189"/>
    </location>
</feature>
<evidence type="ECO:0000256" key="1">
    <source>
        <dbReference type="SAM" id="MobiDB-lite"/>
    </source>
</evidence>
<proteinExistence type="evidence at transcript level"/>
<reference evidence="2" key="2">
    <citation type="submission" date="2012-06" db="EMBL/GenBank/DDBJ databases">
        <authorList>
            <person name="Yu Y."/>
            <person name="Currie J."/>
            <person name="Lomeli R."/>
            <person name="Angelova A."/>
            <person name="Collura K."/>
            <person name="Wissotski M."/>
            <person name="Campos D."/>
            <person name="Kudrna D."/>
            <person name="Golser W."/>
            <person name="Ashely E."/>
            <person name="Descour A."/>
            <person name="Fernandes J."/>
            <person name="Soderlund C."/>
            <person name="Walbot V."/>
        </authorList>
    </citation>
    <scope>NUCLEOTIDE SEQUENCE</scope>
    <source>
        <strain evidence="2">B73</strain>
    </source>
</reference>
<sequence length="189" mass="21181">MHAISLGSLPTSDARGVTSTRAAIKRHTQSFHSLLVQSFYKFKEHGTARSSPRVSTMTRRLCADRRREARSDERDTAKGVAAAAARARTQTSEGAREEELGVCPSPMPRDGSGQTCRRRRSAWGELGLQEQQGEEVDCYWLREMVGKKEPELVPTGPRGGRDARSWACRAQVRGRNREGRRHGRKHRGK</sequence>
<feature type="region of interest" description="Disordered" evidence="1">
    <location>
        <begin position="65"/>
        <end position="116"/>
    </location>
</feature>
<feature type="region of interest" description="Disordered" evidence="1">
    <location>
        <begin position="150"/>
        <end position="189"/>
    </location>
</feature>
<dbReference type="AlphaFoldDB" id="C4J6X2"/>
<reference evidence="2" key="1">
    <citation type="journal article" date="2009" name="PLoS Genet.">
        <title>Sequencing, mapping, and analysis of 27,455 maize full-length cDNAs.</title>
        <authorList>
            <person name="Soderlund C."/>
            <person name="Descour A."/>
            <person name="Kudrna D."/>
            <person name="Bomhoff M."/>
            <person name="Boyd L."/>
            <person name="Currie J."/>
            <person name="Angelova A."/>
            <person name="Collura K."/>
            <person name="Wissotski M."/>
            <person name="Ashley E."/>
            <person name="Morrow D."/>
            <person name="Fernandes J."/>
            <person name="Walbot V."/>
            <person name="Yu Y."/>
        </authorList>
    </citation>
    <scope>NUCLEOTIDE SEQUENCE</scope>
    <source>
        <strain evidence="2">B73</strain>
    </source>
</reference>
<protein>
    <submittedName>
        <fullName evidence="2">Uncharacterized protein</fullName>
    </submittedName>
</protein>
<accession>C4J6X2</accession>
<dbReference type="EMBL" id="BT086569">
    <property type="protein sequence ID" value="ACR36922.1"/>
    <property type="molecule type" value="mRNA"/>
</dbReference>
<feature type="compositionally biased region" description="Basic and acidic residues" evidence="1">
    <location>
        <begin position="65"/>
        <end position="77"/>
    </location>
</feature>